<evidence type="ECO:0000256" key="1">
    <source>
        <dbReference type="ARBA" id="ARBA00002324"/>
    </source>
</evidence>
<evidence type="ECO:0000256" key="9">
    <source>
        <dbReference type="ARBA" id="ARBA00048721"/>
    </source>
</evidence>
<dbReference type="PANTHER" id="PTHR39321:SF3">
    <property type="entry name" value="PHOSPHOPANTETHEINE ADENYLYLTRANSFERASE"/>
    <property type="match status" value="1"/>
</dbReference>
<proteinExistence type="inferred from homology"/>
<dbReference type="InterPro" id="IPR005248">
    <property type="entry name" value="NadD/NMNAT"/>
</dbReference>
<keyword evidence="8 10" id="KW-0520">NAD</keyword>
<evidence type="ECO:0000256" key="6">
    <source>
        <dbReference type="ARBA" id="ARBA00022741"/>
    </source>
</evidence>
<dbReference type="NCBIfam" id="NF000840">
    <property type="entry name" value="PRK00071.1-3"/>
    <property type="match status" value="1"/>
</dbReference>
<dbReference type="GO" id="GO:0004515">
    <property type="term" value="F:nicotinate-nucleotide adenylyltransferase activity"/>
    <property type="evidence" value="ECO:0007669"/>
    <property type="project" value="UniProtKB-UniRule"/>
</dbReference>
<comment type="catalytic activity">
    <reaction evidence="9 10">
        <text>nicotinate beta-D-ribonucleotide + ATP + H(+) = deamido-NAD(+) + diphosphate</text>
        <dbReference type="Rhea" id="RHEA:22860"/>
        <dbReference type="ChEBI" id="CHEBI:15378"/>
        <dbReference type="ChEBI" id="CHEBI:30616"/>
        <dbReference type="ChEBI" id="CHEBI:33019"/>
        <dbReference type="ChEBI" id="CHEBI:57502"/>
        <dbReference type="ChEBI" id="CHEBI:58437"/>
        <dbReference type="EC" id="2.7.7.18"/>
    </reaction>
</comment>
<evidence type="ECO:0000256" key="8">
    <source>
        <dbReference type="ARBA" id="ARBA00023027"/>
    </source>
</evidence>
<dbReference type="PANTHER" id="PTHR39321">
    <property type="entry name" value="NICOTINATE-NUCLEOTIDE ADENYLYLTRANSFERASE-RELATED"/>
    <property type="match status" value="1"/>
</dbReference>
<comment type="caution">
    <text evidence="12">The sequence shown here is derived from an EMBL/GenBank/DDBJ whole genome shotgun (WGS) entry which is preliminary data.</text>
</comment>
<evidence type="ECO:0000313" key="13">
    <source>
        <dbReference type="Proteomes" id="UP000824007"/>
    </source>
</evidence>
<dbReference type="AlphaFoldDB" id="A0A9D2C7R9"/>
<evidence type="ECO:0000259" key="11">
    <source>
        <dbReference type="Pfam" id="PF01467"/>
    </source>
</evidence>
<name>A0A9D2C7R9_9FIRM</name>
<reference evidence="12" key="2">
    <citation type="submission" date="2021-04" db="EMBL/GenBank/DDBJ databases">
        <authorList>
            <person name="Gilroy R."/>
        </authorList>
    </citation>
    <scope>NUCLEOTIDE SEQUENCE</scope>
    <source>
        <strain evidence="12">ChiSxjej3B15-24422</strain>
    </source>
</reference>
<evidence type="ECO:0000256" key="7">
    <source>
        <dbReference type="ARBA" id="ARBA00022840"/>
    </source>
</evidence>
<dbReference type="NCBIfam" id="TIGR00125">
    <property type="entry name" value="cyt_tran_rel"/>
    <property type="match status" value="1"/>
</dbReference>
<dbReference type="EMBL" id="DXDD01000137">
    <property type="protein sequence ID" value="HIY61224.1"/>
    <property type="molecule type" value="Genomic_DNA"/>
</dbReference>
<keyword evidence="7 10" id="KW-0067">ATP-binding</keyword>
<organism evidence="12 13">
    <name type="scientific">Candidatus Eisenbergiella pullistercoris</name>
    <dbReference type="NCBI Taxonomy" id="2838555"/>
    <lineage>
        <taxon>Bacteria</taxon>
        <taxon>Bacillati</taxon>
        <taxon>Bacillota</taxon>
        <taxon>Clostridia</taxon>
        <taxon>Lachnospirales</taxon>
        <taxon>Lachnospiraceae</taxon>
        <taxon>Eisenbergiella</taxon>
    </lineage>
</organism>
<sequence>MPDTVRRVGIMGGTFNPIHIGHLLLAENAYSAFGLDQVLFIPSGCSYMKEQSGILDADIRLYMTELATADNPHFQVSDIEIRRGGYTYTCETLEQLTDAHPDTEYYFLVGADSLFAMESWKAPERIFQKAAVLAAVRDDLGSGRLSAQADYLRKKYHGSIHLIPSGNVEISSSDIRSRVREGRSIRYLVPEPVRDYIERNGLYRSDGQKGGHSG</sequence>
<dbReference type="Gene3D" id="3.40.50.620">
    <property type="entry name" value="HUPs"/>
    <property type="match status" value="1"/>
</dbReference>
<keyword evidence="5 10" id="KW-0548">Nucleotidyltransferase</keyword>
<dbReference type="GO" id="GO:0009435">
    <property type="term" value="P:NAD+ biosynthetic process"/>
    <property type="evidence" value="ECO:0007669"/>
    <property type="project" value="UniProtKB-UniRule"/>
</dbReference>
<evidence type="ECO:0000256" key="5">
    <source>
        <dbReference type="ARBA" id="ARBA00022695"/>
    </source>
</evidence>
<keyword evidence="4 10" id="KW-0808">Transferase</keyword>
<comment type="similarity">
    <text evidence="10">Belongs to the NadD family.</text>
</comment>
<comment type="pathway">
    <text evidence="2 10">Cofactor biosynthesis; NAD(+) biosynthesis; deamido-NAD(+) from nicotinate D-ribonucleotide: step 1/1.</text>
</comment>
<evidence type="ECO:0000256" key="4">
    <source>
        <dbReference type="ARBA" id="ARBA00022679"/>
    </source>
</evidence>
<dbReference type="InterPro" id="IPR004821">
    <property type="entry name" value="Cyt_trans-like"/>
</dbReference>
<evidence type="ECO:0000256" key="10">
    <source>
        <dbReference type="HAMAP-Rule" id="MF_00244"/>
    </source>
</evidence>
<dbReference type="CDD" id="cd02165">
    <property type="entry name" value="NMNAT"/>
    <property type="match status" value="1"/>
</dbReference>
<keyword evidence="6 10" id="KW-0547">Nucleotide-binding</keyword>
<dbReference type="GO" id="GO:0005524">
    <property type="term" value="F:ATP binding"/>
    <property type="evidence" value="ECO:0007669"/>
    <property type="project" value="UniProtKB-KW"/>
</dbReference>
<dbReference type="Pfam" id="PF01467">
    <property type="entry name" value="CTP_transf_like"/>
    <property type="match status" value="1"/>
</dbReference>
<dbReference type="SUPFAM" id="SSF52374">
    <property type="entry name" value="Nucleotidylyl transferase"/>
    <property type="match status" value="1"/>
</dbReference>
<keyword evidence="3 10" id="KW-0662">Pyridine nucleotide biosynthesis</keyword>
<evidence type="ECO:0000256" key="3">
    <source>
        <dbReference type="ARBA" id="ARBA00022642"/>
    </source>
</evidence>
<dbReference type="NCBIfam" id="TIGR00482">
    <property type="entry name" value="nicotinate (nicotinamide) nucleotide adenylyltransferase"/>
    <property type="match status" value="1"/>
</dbReference>
<protein>
    <recommendedName>
        <fullName evidence="10">Probable nicotinate-nucleotide adenylyltransferase</fullName>
        <ecNumber evidence="10">2.7.7.18</ecNumber>
    </recommendedName>
    <alternativeName>
        <fullName evidence="10">Deamido-NAD(+) diphosphorylase</fullName>
    </alternativeName>
    <alternativeName>
        <fullName evidence="10">Deamido-NAD(+) pyrophosphorylase</fullName>
    </alternativeName>
    <alternativeName>
        <fullName evidence="10">Nicotinate mononucleotide adenylyltransferase</fullName>
        <shortName evidence="10">NaMN adenylyltransferase</shortName>
    </alternativeName>
</protein>
<dbReference type="HAMAP" id="MF_00244">
    <property type="entry name" value="NaMN_adenylyltr"/>
    <property type="match status" value="1"/>
</dbReference>
<dbReference type="Proteomes" id="UP000824007">
    <property type="component" value="Unassembled WGS sequence"/>
</dbReference>
<gene>
    <name evidence="10 12" type="primary">nadD</name>
    <name evidence="12" type="ORF">H9831_11190</name>
</gene>
<dbReference type="EC" id="2.7.7.18" evidence="10"/>
<evidence type="ECO:0000256" key="2">
    <source>
        <dbReference type="ARBA" id="ARBA00005019"/>
    </source>
</evidence>
<feature type="domain" description="Cytidyltransferase-like" evidence="11">
    <location>
        <begin position="10"/>
        <end position="178"/>
    </location>
</feature>
<accession>A0A9D2C7R9</accession>
<evidence type="ECO:0000313" key="12">
    <source>
        <dbReference type="EMBL" id="HIY61224.1"/>
    </source>
</evidence>
<dbReference type="InterPro" id="IPR014729">
    <property type="entry name" value="Rossmann-like_a/b/a_fold"/>
</dbReference>
<comment type="function">
    <text evidence="1 10">Catalyzes the reversible adenylation of nicotinate mononucleotide (NaMN) to nicotinic acid adenine dinucleotide (NaAD).</text>
</comment>
<reference evidence="12" key="1">
    <citation type="journal article" date="2021" name="PeerJ">
        <title>Extensive microbial diversity within the chicken gut microbiome revealed by metagenomics and culture.</title>
        <authorList>
            <person name="Gilroy R."/>
            <person name="Ravi A."/>
            <person name="Getino M."/>
            <person name="Pursley I."/>
            <person name="Horton D.L."/>
            <person name="Alikhan N.F."/>
            <person name="Baker D."/>
            <person name="Gharbi K."/>
            <person name="Hall N."/>
            <person name="Watson M."/>
            <person name="Adriaenssens E.M."/>
            <person name="Foster-Nyarko E."/>
            <person name="Jarju S."/>
            <person name="Secka A."/>
            <person name="Antonio M."/>
            <person name="Oren A."/>
            <person name="Chaudhuri R.R."/>
            <person name="La Ragione R."/>
            <person name="Hildebrand F."/>
            <person name="Pallen M.J."/>
        </authorList>
    </citation>
    <scope>NUCLEOTIDE SEQUENCE</scope>
    <source>
        <strain evidence="12">ChiSxjej3B15-24422</strain>
    </source>
</reference>